<dbReference type="AlphaFoldDB" id="A0A380TDF7"/>
<dbReference type="InterPro" id="IPR013785">
    <property type="entry name" value="Aldolase_TIM"/>
</dbReference>
<evidence type="ECO:0000256" key="3">
    <source>
        <dbReference type="ARBA" id="ARBA00023002"/>
    </source>
</evidence>
<sequence length="363" mass="38414">MDSMPPESASNGRVLQGKRREAARARLDALWQRGRALLGTRYAILGGAMSWVSERHLVAAISNAGGFGVLACGSLQPAQLAAEIAGVRALTDQPFGVNLIVMHPELEALTRLCLDQGVSHIVFAGGLPSAPVLRTVREGGAKVLCFAPTPTLAKRLVRNGVDALIIEGAEAGGHIGPVSTSVLAQEILPQVREVPVFVAGGIGRGEAMALYLLMGASGCQLGTRFVCAHESIAHPRFKRAFIRATARDAVVSTQIDPDLPVIPVRALANAGTQQFMEVQRDVAARYRRQELTQQEAQLEIELFWAGALRRAVIEGDVEAGSVMAGQSVGMVTAEQSTAEIIDELVEQAIDALAEHDSSGPVSP</sequence>
<organism evidence="4">
    <name type="scientific">metagenome</name>
    <dbReference type="NCBI Taxonomy" id="256318"/>
    <lineage>
        <taxon>unclassified sequences</taxon>
        <taxon>metagenomes</taxon>
    </lineage>
</organism>
<dbReference type="GO" id="GO:0018580">
    <property type="term" value="F:nitronate monooxygenase activity"/>
    <property type="evidence" value="ECO:0007669"/>
    <property type="project" value="InterPro"/>
</dbReference>
<keyword evidence="2" id="KW-0288">FMN</keyword>
<dbReference type="PANTHER" id="PTHR32332">
    <property type="entry name" value="2-NITROPROPANE DIOXYGENASE"/>
    <property type="match status" value="1"/>
</dbReference>
<gene>
    <name evidence="4" type="ORF">DF3PB_200019</name>
</gene>
<dbReference type="Pfam" id="PF03060">
    <property type="entry name" value="NMO"/>
    <property type="match status" value="2"/>
</dbReference>
<reference evidence="4" key="1">
    <citation type="submission" date="2018-07" db="EMBL/GenBank/DDBJ databases">
        <authorList>
            <person name="Quirk P.G."/>
            <person name="Krulwich T.A."/>
        </authorList>
    </citation>
    <scope>NUCLEOTIDE SEQUENCE</scope>
</reference>
<dbReference type="Gene3D" id="3.20.20.70">
    <property type="entry name" value="Aldolase class I"/>
    <property type="match status" value="1"/>
</dbReference>
<dbReference type="EMBL" id="UIDG01000113">
    <property type="protein sequence ID" value="SUS05658.1"/>
    <property type="molecule type" value="Genomic_DNA"/>
</dbReference>
<protein>
    <submittedName>
        <fullName evidence="4">Enoyl-(Acyl-carrier-protein) reductase</fullName>
    </submittedName>
</protein>
<keyword evidence="1" id="KW-0285">Flavoprotein</keyword>
<evidence type="ECO:0000256" key="2">
    <source>
        <dbReference type="ARBA" id="ARBA00022643"/>
    </source>
</evidence>
<evidence type="ECO:0000313" key="4">
    <source>
        <dbReference type="EMBL" id="SUS05658.1"/>
    </source>
</evidence>
<accession>A0A380TDF7</accession>
<keyword evidence="3" id="KW-0560">Oxidoreductase</keyword>
<name>A0A380TDF7_9ZZZZ</name>
<dbReference type="CDD" id="cd04730">
    <property type="entry name" value="NPD_like"/>
    <property type="match status" value="1"/>
</dbReference>
<dbReference type="SUPFAM" id="SSF51412">
    <property type="entry name" value="Inosine monophosphate dehydrogenase (IMPDH)"/>
    <property type="match status" value="1"/>
</dbReference>
<dbReference type="PANTHER" id="PTHR32332:SF20">
    <property type="entry name" value="2-NITROPROPANE DIOXYGENASE-LIKE PROTEIN"/>
    <property type="match status" value="1"/>
</dbReference>
<evidence type="ECO:0000256" key="1">
    <source>
        <dbReference type="ARBA" id="ARBA00022630"/>
    </source>
</evidence>
<dbReference type="InterPro" id="IPR004136">
    <property type="entry name" value="NMO"/>
</dbReference>
<proteinExistence type="predicted"/>